<feature type="domain" description="Fibronectin type-III" evidence="9">
    <location>
        <begin position="520"/>
        <end position="629"/>
    </location>
</feature>
<dbReference type="SMART" id="SM00060">
    <property type="entry name" value="FN3"/>
    <property type="match status" value="2"/>
</dbReference>
<evidence type="ECO:0000256" key="7">
    <source>
        <dbReference type="ARBA" id="ARBA00023170"/>
    </source>
</evidence>
<dbReference type="Proteomes" id="UP000233517">
    <property type="component" value="Unassembled WGS sequence"/>
</dbReference>
<comment type="caution">
    <text evidence="10">The sequence shown here is derived from an EMBL/GenBank/DDBJ whole genome shotgun (WGS) entry which is preliminary data.</text>
</comment>
<dbReference type="PANTHER" id="PTHR46877:SF14">
    <property type="entry name" value="RECEPTOR PROTEIN-TYROSINE KINASE"/>
    <property type="match status" value="1"/>
</dbReference>
<dbReference type="GO" id="GO:0005886">
    <property type="term" value="C:plasma membrane"/>
    <property type="evidence" value="ECO:0007669"/>
    <property type="project" value="TreeGrafter"/>
</dbReference>
<sequence length="752" mass="80601">MFIKKKLRAFGGIEILLAGSIMTLVMVSLMGLLFYGQDSIKRENLSSGASLVANEGLEAVSSIRDRSFSDLVDGLHGLVFVDGQWELSGESDESSGFNRVITISPISENIKKVSVSVTWSNGPGKTGRVLLYKHLSNWFEQQNVVVITEAEQLLIDSSGGIVNASNRNQVIGVNLSNQGPNDIISIKKMTPIWSGVNTNRRISSIAIGGVTVWSGSEVSGVELTLDAPFELDLLSGEYPLIFNFSRTVDGISLYANFTMFDDSQKQEGMIAGVGADLIPPATINDLSPIETDNESVTLSWTAPGDDDNVGLASYYEIRYSQDNITEANWDSASIFSGVPLPEMAGTVQSIKVDGLSVDTGYYFAIKTTDDSENVSDISNIVYDSTTGLTQAERLLIDSSGGIVNASNRNQVIGVNLSNQGPGQIISIKKIKPTWSGINTNRRISSIVIGGTTVWSGSEVSGTELTLNAPFDLDLSSGEYPLIFNFSRTVDGISLYAGFIMFDDSQKQESMISGTGADLTPPADISNLGLVTKDHESVTLSWTAPGDDGSTGMASYYEIRYSQSNITDLNWDLANVFSGAPLPAMAGTAQSVKVNGLSPNTGYYFAIKTTDDSENTSGLSNIFYTTTNSLPQSSYLQINMSGAVIGPLPLSNVNVSGIMLDNNGAASISIKSISGSWTGSRLREIFINGVSIWSGNLNSGGTATFSTPYVLTTIGGPYNLRLRFQSNFTGQTINYLDFTLFDNSVKRSGSKSF</sequence>
<keyword evidence="4" id="KW-0067">ATP-binding</keyword>
<dbReference type="EMBL" id="PHAI01000001">
    <property type="protein sequence ID" value="PKM91759.1"/>
    <property type="molecule type" value="Genomic_DNA"/>
</dbReference>
<gene>
    <name evidence="10" type="ORF">CVU82_00950</name>
</gene>
<accession>A0A2N2EAP6</accession>
<dbReference type="GO" id="GO:0005524">
    <property type="term" value="F:ATP binding"/>
    <property type="evidence" value="ECO:0007669"/>
    <property type="project" value="UniProtKB-KW"/>
</dbReference>
<proteinExistence type="predicted"/>
<dbReference type="InterPro" id="IPR013783">
    <property type="entry name" value="Ig-like_fold"/>
</dbReference>
<keyword evidence="3" id="KW-0547">Nucleotide-binding</keyword>
<evidence type="ECO:0000256" key="4">
    <source>
        <dbReference type="ARBA" id="ARBA00022840"/>
    </source>
</evidence>
<dbReference type="InterPro" id="IPR050449">
    <property type="entry name" value="Ephrin_rcpt_TKs"/>
</dbReference>
<evidence type="ECO:0000256" key="1">
    <source>
        <dbReference type="ARBA" id="ARBA00004167"/>
    </source>
</evidence>
<feature type="domain" description="Fibronectin type-III" evidence="9">
    <location>
        <begin position="279"/>
        <end position="389"/>
    </location>
</feature>
<name>A0A2N2EAP6_9BACT</name>
<keyword evidence="6 8" id="KW-0472">Membrane</keyword>
<dbReference type="AlphaFoldDB" id="A0A2N2EAP6"/>
<comment type="subcellular location">
    <subcellularLocation>
        <location evidence="1">Membrane</location>
        <topology evidence="1">Single-pass membrane protein</topology>
    </subcellularLocation>
</comment>
<evidence type="ECO:0000256" key="6">
    <source>
        <dbReference type="ARBA" id="ARBA00023136"/>
    </source>
</evidence>
<evidence type="ECO:0000313" key="11">
    <source>
        <dbReference type="Proteomes" id="UP000233517"/>
    </source>
</evidence>
<organism evidence="10 11">
    <name type="scientific">Candidatus Falkowbacteria bacterium HGW-Falkowbacteria-1</name>
    <dbReference type="NCBI Taxonomy" id="2013768"/>
    <lineage>
        <taxon>Bacteria</taxon>
        <taxon>Candidatus Falkowiibacteriota</taxon>
    </lineage>
</organism>
<dbReference type="CDD" id="cd00063">
    <property type="entry name" value="FN3"/>
    <property type="match status" value="2"/>
</dbReference>
<protein>
    <recommendedName>
        <fullName evidence="9">Fibronectin type-III domain-containing protein</fullName>
    </recommendedName>
</protein>
<dbReference type="InterPro" id="IPR036116">
    <property type="entry name" value="FN3_sf"/>
</dbReference>
<dbReference type="SUPFAM" id="SSF49265">
    <property type="entry name" value="Fibronectin type III"/>
    <property type="match status" value="2"/>
</dbReference>
<dbReference type="PANTHER" id="PTHR46877">
    <property type="entry name" value="EPH RECEPTOR A5"/>
    <property type="match status" value="1"/>
</dbReference>
<feature type="transmembrane region" description="Helical" evidence="8">
    <location>
        <begin position="12"/>
        <end position="35"/>
    </location>
</feature>
<evidence type="ECO:0000256" key="8">
    <source>
        <dbReference type="SAM" id="Phobius"/>
    </source>
</evidence>
<keyword evidence="5 8" id="KW-1133">Transmembrane helix</keyword>
<keyword evidence="2 8" id="KW-0812">Transmembrane</keyword>
<keyword evidence="7" id="KW-0675">Receptor</keyword>
<dbReference type="Pfam" id="PF00041">
    <property type="entry name" value="fn3"/>
    <property type="match status" value="1"/>
</dbReference>
<evidence type="ECO:0000259" key="9">
    <source>
        <dbReference type="PROSITE" id="PS50853"/>
    </source>
</evidence>
<dbReference type="InterPro" id="IPR003961">
    <property type="entry name" value="FN3_dom"/>
</dbReference>
<evidence type="ECO:0000256" key="3">
    <source>
        <dbReference type="ARBA" id="ARBA00022741"/>
    </source>
</evidence>
<evidence type="ECO:0000256" key="5">
    <source>
        <dbReference type="ARBA" id="ARBA00022989"/>
    </source>
</evidence>
<dbReference type="Gene3D" id="2.60.40.10">
    <property type="entry name" value="Immunoglobulins"/>
    <property type="match status" value="2"/>
</dbReference>
<dbReference type="PROSITE" id="PS50853">
    <property type="entry name" value="FN3"/>
    <property type="match status" value="2"/>
</dbReference>
<reference evidence="10 11" key="1">
    <citation type="journal article" date="2017" name="ISME J.">
        <title>Potential for microbial H2 and metal transformations associated with novel bacteria and archaea in deep terrestrial subsurface sediments.</title>
        <authorList>
            <person name="Hernsdorf A.W."/>
            <person name="Amano Y."/>
            <person name="Miyakawa K."/>
            <person name="Ise K."/>
            <person name="Suzuki Y."/>
            <person name="Anantharaman K."/>
            <person name="Probst A."/>
            <person name="Burstein D."/>
            <person name="Thomas B.C."/>
            <person name="Banfield J.F."/>
        </authorList>
    </citation>
    <scope>NUCLEOTIDE SEQUENCE [LARGE SCALE GENOMIC DNA]</scope>
    <source>
        <strain evidence="10">HGW-Falkowbacteria-1</strain>
    </source>
</reference>
<evidence type="ECO:0000313" key="10">
    <source>
        <dbReference type="EMBL" id="PKM91759.1"/>
    </source>
</evidence>
<evidence type="ECO:0000256" key="2">
    <source>
        <dbReference type="ARBA" id="ARBA00022692"/>
    </source>
</evidence>